<gene>
    <name evidence="1" type="ORF">Agabi119p4_11078</name>
</gene>
<organism evidence="1 2">
    <name type="scientific">Agaricus bisporus var. burnettii</name>
    <dbReference type="NCBI Taxonomy" id="192524"/>
    <lineage>
        <taxon>Eukaryota</taxon>
        <taxon>Fungi</taxon>
        <taxon>Dikarya</taxon>
        <taxon>Basidiomycota</taxon>
        <taxon>Agaricomycotina</taxon>
        <taxon>Agaricomycetes</taxon>
        <taxon>Agaricomycetidae</taxon>
        <taxon>Agaricales</taxon>
        <taxon>Agaricineae</taxon>
        <taxon>Agaricaceae</taxon>
        <taxon>Agaricus</taxon>
    </lineage>
</organism>
<dbReference type="EMBL" id="JABXXO010000015">
    <property type="protein sequence ID" value="KAF7760402.1"/>
    <property type="molecule type" value="Genomic_DNA"/>
</dbReference>
<reference evidence="1 2" key="1">
    <citation type="journal article" name="Sci. Rep.">
        <title>Telomere-to-telomere assembled and centromere annotated genomes of the two main subspecies of the button mushroom Agaricus bisporus reveal especially polymorphic chromosome ends.</title>
        <authorList>
            <person name="Sonnenberg A.S.M."/>
            <person name="Sedaghat-Telgerd N."/>
            <person name="Lavrijssen B."/>
            <person name="Ohm R.A."/>
            <person name="Hendrickx P.M."/>
            <person name="Scholtmeijer K."/>
            <person name="Baars J.J.P."/>
            <person name="van Peer A."/>
        </authorList>
    </citation>
    <scope>NUCLEOTIDE SEQUENCE [LARGE SCALE GENOMIC DNA]</scope>
    <source>
        <strain evidence="1 2">H119_p4</strain>
    </source>
</reference>
<evidence type="ECO:0000313" key="1">
    <source>
        <dbReference type="EMBL" id="KAF7760402.1"/>
    </source>
</evidence>
<sequence>MVQFSVLGDPTEYDAYGVITEAFILHKIPRNRYTIFPQLFLPWKPDEPLDTRGSLPDFGLGRYYPIAPHIRLQGGCEVKKATWLMEDLPPTNVISKESDVLNVVKLSKLQAEDQAKSAVKGNLLPPNQKLLWLIFVGPYFMIHEVGPFTAQQLASRSHRPNDSGDFAEFA</sequence>
<comment type="caution">
    <text evidence="1">The sequence shown here is derived from an EMBL/GenBank/DDBJ whole genome shotgun (WGS) entry which is preliminary data.</text>
</comment>
<accession>A0A8H7C152</accession>
<dbReference type="AlphaFoldDB" id="A0A8H7C152"/>
<dbReference type="Proteomes" id="UP000629468">
    <property type="component" value="Unassembled WGS sequence"/>
</dbReference>
<name>A0A8H7C152_AGABI</name>
<evidence type="ECO:0000313" key="2">
    <source>
        <dbReference type="Proteomes" id="UP000629468"/>
    </source>
</evidence>
<proteinExistence type="predicted"/>
<protein>
    <submittedName>
        <fullName evidence="1">Uncharacterized protein</fullName>
    </submittedName>
</protein>